<feature type="region of interest" description="Disordered" evidence="1">
    <location>
        <begin position="72"/>
        <end position="117"/>
    </location>
</feature>
<feature type="compositionally biased region" description="Basic and acidic residues" evidence="1">
    <location>
        <begin position="102"/>
        <end position="117"/>
    </location>
</feature>
<protein>
    <submittedName>
        <fullName evidence="2">Uncharacterized protein</fullName>
    </submittedName>
</protein>
<gene>
    <name evidence="2" type="ORF">SDC9_115093</name>
</gene>
<evidence type="ECO:0000256" key="1">
    <source>
        <dbReference type="SAM" id="MobiDB-lite"/>
    </source>
</evidence>
<sequence length="183" mass="20737">MRHGGRGDGQQQCQVAQRDAVQKVQRQADHQGRYQAKHRRGQCLGQNDLPCGYRQHHHRLDRAVDAFQMVERAGQQQAHDAGIRVQQQRREPARLRRGQQGEQDHPDHGGRDADGQDLIADHPLHFTEKQFDKAAHTALTPVTRMKMSSMLVSPLWRVSISFSLRILINSSLPPMPAIGKLSL</sequence>
<feature type="region of interest" description="Disordered" evidence="1">
    <location>
        <begin position="22"/>
        <end position="45"/>
    </location>
</feature>
<reference evidence="2" key="1">
    <citation type="submission" date="2019-08" db="EMBL/GenBank/DDBJ databases">
        <authorList>
            <person name="Kucharzyk K."/>
            <person name="Murdoch R.W."/>
            <person name="Higgins S."/>
            <person name="Loffler F."/>
        </authorList>
    </citation>
    <scope>NUCLEOTIDE SEQUENCE</scope>
</reference>
<evidence type="ECO:0000313" key="2">
    <source>
        <dbReference type="EMBL" id="MPM68162.1"/>
    </source>
</evidence>
<accession>A0A645BSE7</accession>
<organism evidence="2">
    <name type="scientific">bioreactor metagenome</name>
    <dbReference type="NCBI Taxonomy" id="1076179"/>
    <lineage>
        <taxon>unclassified sequences</taxon>
        <taxon>metagenomes</taxon>
        <taxon>ecological metagenomes</taxon>
    </lineage>
</organism>
<proteinExistence type="predicted"/>
<dbReference type="AlphaFoldDB" id="A0A645BSE7"/>
<dbReference type="EMBL" id="VSSQ01022099">
    <property type="protein sequence ID" value="MPM68162.1"/>
    <property type="molecule type" value="Genomic_DNA"/>
</dbReference>
<name>A0A645BSE7_9ZZZZ</name>
<comment type="caution">
    <text evidence="2">The sequence shown here is derived from an EMBL/GenBank/DDBJ whole genome shotgun (WGS) entry which is preliminary data.</text>
</comment>